<reference evidence="3" key="1">
    <citation type="submission" date="2010-09" db="EMBL/GenBank/DDBJ databases">
        <title>The genome sequence of Geomyces destructans 20631-21.</title>
        <authorList>
            <consortium name="The Broad Institute Genome Sequencing Platform"/>
            <person name="Cuomo C.A."/>
            <person name="Blehert D.S."/>
            <person name="Lorch J.M."/>
            <person name="Young S.K."/>
            <person name="Zeng Q."/>
            <person name="Gargeya S."/>
            <person name="Fitzgerald M."/>
            <person name="Haas B."/>
            <person name="Abouelleil A."/>
            <person name="Alvarado L."/>
            <person name="Arachchi H.M."/>
            <person name="Berlin A."/>
            <person name="Brown A."/>
            <person name="Chapman S.B."/>
            <person name="Chen Z."/>
            <person name="Dunbar C."/>
            <person name="Freedman E."/>
            <person name="Gearin G."/>
            <person name="Gellesch M."/>
            <person name="Goldberg J."/>
            <person name="Griggs A."/>
            <person name="Gujja S."/>
            <person name="Heiman D."/>
            <person name="Howarth C."/>
            <person name="Larson L."/>
            <person name="Lui A."/>
            <person name="MacDonald P.J.P."/>
            <person name="Montmayeur A."/>
            <person name="Murphy C."/>
            <person name="Neiman D."/>
            <person name="Pearson M."/>
            <person name="Priest M."/>
            <person name="Roberts A."/>
            <person name="Saif S."/>
            <person name="Shea T."/>
            <person name="Shenoy N."/>
            <person name="Sisk P."/>
            <person name="Stolte C."/>
            <person name="Sykes S."/>
            <person name="Wortman J."/>
            <person name="Nusbaum C."/>
            <person name="Birren B."/>
        </authorList>
    </citation>
    <scope>NUCLEOTIDE SEQUENCE [LARGE SCALE GENOMIC DNA]</scope>
    <source>
        <strain evidence="3">ATCC MYA-4855 / 20631-21</strain>
    </source>
</reference>
<feature type="region of interest" description="Disordered" evidence="1">
    <location>
        <begin position="135"/>
        <end position="159"/>
    </location>
</feature>
<dbReference type="EMBL" id="GL573194">
    <property type="protein sequence ID" value="ELR06112.1"/>
    <property type="molecule type" value="Genomic_DNA"/>
</dbReference>
<dbReference type="HOGENOM" id="CLU_1661545_0_0_1"/>
<accession>L8FZ59</accession>
<dbReference type="VEuPathDB" id="FungiDB:GMDG_01986"/>
<evidence type="ECO:0000313" key="3">
    <source>
        <dbReference type="Proteomes" id="UP000011064"/>
    </source>
</evidence>
<gene>
    <name evidence="2" type="ORF">GMDG_01986</name>
</gene>
<organism evidence="2 3">
    <name type="scientific">Pseudogymnoascus destructans (strain ATCC MYA-4855 / 20631-21)</name>
    <name type="common">Bat white-nose syndrome fungus</name>
    <name type="synonym">Geomyces destructans</name>
    <dbReference type="NCBI Taxonomy" id="658429"/>
    <lineage>
        <taxon>Eukaryota</taxon>
        <taxon>Fungi</taxon>
        <taxon>Dikarya</taxon>
        <taxon>Ascomycota</taxon>
        <taxon>Pezizomycotina</taxon>
        <taxon>Leotiomycetes</taxon>
        <taxon>Thelebolales</taxon>
        <taxon>Thelebolaceae</taxon>
        <taxon>Pseudogymnoascus</taxon>
    </lineage>
</organism>
<evidence type="ECO:0000313" key="2">
    <source>
        <dbReference type="EMBL" id="ELR06112.1"/>
    </source>
</evidence>
<keyword evidence="3" id="KW-1185">Reference proteome</keyword>
<name>L8FZ59_PSED2</name>
<sequence length="159" mass="17827">MAARDRPRRRGTGARVCGLAKGAVAFANSRYIEVRLPFSRPSIAPRFALSFIWVFFFSKFSCFFGNRMHWKWPHCGREDDMHLELALGIRVRHLGLGGVETGSRPSTTSTLVMTGWQEGGGRYLKKFGIWHSLPKLGGTGGQTRDGGIQDSRGRERDKN</sequence>
<dbReference type="AlphaFoldDB" id="L8FZ59"/>
<evidence type="ECO:0000256" key="1">
    <source>
        <dbReference type="SAM" id="MobiDB-lite"/>
    </source>
</evidence>
<dbReference type="Proteomes" id="UP000011064">
    <property type="component" value="Unassembled WGS sequence"/>
</dbReference>
<protein>
    <submittedName>
        <fullName evidence="2">Uncharacterized protein</fullName>
    </submittedName>
</protein>
<proteinExistence type="predicted"/>
<dbReference type="InParanoid" id="L8FZ59"/>